<keyword evidence="1" id="KW-1133">Transmembrane helix</keyword>
<comment type="caution">
    <text evidence="2">The sequence shown here is derived from an EMBL/GenBank/DDBJ whole genome shotgun (WGS) entry which is preliminary data.</text>
</comment>
<feature type="transmembrane region" description="Helical" evidence="1">
    <location>
        <begin position="257"/>
        <end position="275"/>
    </location>
</feature>
<dbReference type="RefSeq" id="WP_163819665.1">
    <property type="nucleotide sequence ID" value="NZ_JAAGOB010000008.1"/>
</dbReference>
<reference evidence="2 3" key="1">
    <citation type="submission" date="2020-02" db="EMBL/GenBank/DDBJ databases">
        <authorList>
            <person name="Li X.-J."/>
            <person name="Feng X.-M."/>
        </authorList>
    </citation>
    <scope>NUCLEOTIDE SEQUENCE [LARGE SCALE GENOMIC DNA]</scope>
    <source>
        <strain evidence="2 3">CGMCC 4.7225</strain>
    </source>
</reference>
<feature type="transmembrane region" description="Helical" evidence="1">
    <location>
        <begin position="311"/>
        <end position="329"/>
    </location>
</feature>
<feature type="transmembrane region" description="Helical" evidence="1">
    <location>
        <begin position="219"/>
        <end position="237"/>
    </location>
</feature>
<feature type="transmembrane region" description="Helical" evidence="1">
    <location>
        <begin position="52"/>
        <end position="73"/>
    </location>
</feature>
<evidence type="ECO:0000313" key="3">
    <source>
        <dbReference type="Proteomes" id="UP000469185"/>
    </source>
</evidence>
<name>A0A6N9YPJ7_9ACTN</name>
<keyword evidence="3" id="KW-1185">Reference proteome</keyword>
<organism evidence="2 3">
    <name type="scientific">Phytoactinopolyspora alkaliphila</name>
    <dbReference type="NCBI Taxonomy" id="1783498"/>
    <lineage>
        <taxon>Bacteria</taxon>
        <taxon>Bacillati</taxon>
        <taxon>Actinomycetota</taxon>
        <taxon>Actinomycetes</taxon>
        <taxon>Jiangellales</taxon>
        <taxon>Jiangellaceae</taxon>
        <taxon>Phytoactinopolyspora</taxon>
    </lineage>
</organism>
<dbReference type="EMBL" id="JAAGOB010000008">
    <property type="protein sequence ID" value="NED96894.1"/>
    <property type="molecule type" value="Genomic_DNA"/>
</dbReference>
<feature type="transmembrane region" description="Helical" evidence="1">
    <location>
        <begin position="80"/>
        <end position="100"/>
    </location>
</feature>
<gene>
    <name evidence="2" type="ORF">G1H11_16430</name>
</gene>
<accession>A0A6N9YPJ7</accession>
<sequence>MFSRLRLPAGQDIHAVARLELFVVFAVSTILGTRAYLALADYPQLGGDGLHIAHMLWGGLLMMVALGLVVSFLGPRIKDIAASVGGAGFGLFIDEIGKFVTSDNDYFFRPAFALMYLVFVGLVFVMHRLAERPVHDPATQLANAASIGVGGILRGLNQTGRDEARALLDAARTGGADPRAVEAIGELIAAGRGRRGTGPYRAVRERIVRLLRGVVRHRFIFALVCAVLAYQVAHSLYDVVNTLVSDGAGSITVARAIQLGSALLIAAVIVAGFVAWRRHEPGTGLRVLRYAVLLNILVGQVFNFHEQQLDALPGVVIYLVALATLNYRISLLEHPDDDQRTLAEITRPAGAEEVPPVVVAESADQADGPQAH</sequence>
<keyword evidence="1" id="KW-0472">Membrane</keyword>
<evidence type="ECO:0000313" key="2">
    <source>
        <dbReference type="EMBL" id="NED96894.1"/>
    </source>
</evidence>
<feature type="transmembrane region" description="Helical" evidence="1">
    <location>
        <begin position="287"/>
        <end position="305"/>
    </location>
</feature>
<proteinExistence type="predicted"/>
<feature type="transmembrane region" description="Helical" evidence="1">
    <location>
        <begin position="21"/>
        <end position="40"/>
    </location>
</feature>
<evidence type="ECO:0000256" key="1">
    <source>
        <dbReference type="SAM" id="Phobius"/>
    </source>
</evidence>
<keyword evidence="1" id="KW-0812">Transmembrane</keyword>
<protein>
    <submittedName>
        <fullName evidence="2">Uncharacterized protein</fullName>
    </submittedName>
</protein>
<feature type="transmembrane region" description="Helical" evidence="1">
    <location>
        <begin position="106"/>
        <end position="125"/>
    </location>
</feature>
<dbReference type="Proteomes" id="UP000469185">
    <property type="component" value="Unassembled WGS sequence"/>
</dbReference>
<dbReference type="AlphaFoldDB" id="A0A6N9YPJ7"/>